<accession>A0A1N5T796</accession>
<evidence type="ECO:0000313" key="3">
    <source>
        <dbReference type="Proteomes" id="UP000195607"/>
    </source>
</evidence>
<keyword evidence="2" id="KW-0808">Transferase</keyword>
<dbReference type="RefSeq" id="WP_148689571.1">
    <property type="nucleotide sequence ID" value="NZ_LT671858.1"/>
</dbReference>
<dbReference type="InterPro" id="IPR029063">
    <property type="entry name" value="SAM-dependent_MTases_sf"/>
</dbReference>
<dbReference type="CDD" id="cd02440">
    <property type="entry name" value="AdoMet_MTases"/>
    <property type="match status" value="1"/>
</dbReference>
<dbReference type="InterPro" id="IPR025714">
    <property type="entry name" value="Methyltranfer_dom"/>
</dbReference>
<dbReference type="Proteomes" id="UP000195607">
    <property type="component" value="Chromosome I"/>
</dbReference>
<organism evidence="2 3">
    <name type="scientific">Cuniculiplasma divulgatum</name>
    <dbReference type="NCBI Taxonomy" id="1673428"/>
    <lineage>
        <taxon>Archaea</taxon>
        <taxon>Methanobacteriati</taxon>
        <taxon>Thermoplasmatota</taxon>
        <taxon>Thermoplasmata</taxon>
        <taxon>Thermoplasmatales</taxon>
        <taxon>Cuniculiplasmataceae</taxon>
        <taxon>Cuniculiplasma</taxon>
    </lineage>
</organism>
<feature type="domain" description="Methyltransferase" evidence="1">
    <location>
        <begin position="35"/>
        <end position="131"/>
    </location>
</feature>
<dbReference type="EMBL" id="LT671858">
    <property type="protein sequence ID" value="SIM44184.1"/>
    <property type="molecule type" value="Genomic_DNA"/>
</dbReference>
<dbReference type="GO" id="GO:0008168">
    <property type="term" value="F:methyltransferase activity"/>
    <property type="evidence" value="ECO:0007669"/>
    <property type="project" value="UniProtKB-KW"/>
</dbReference>
<proteinExistence type="predicted"/>
<dbReference type="AlphaFoldDB" id="A0A1N5T796"/>
<dbReference type="GeneID" id="41587786"/>
<dbReference type="SUPFAM" id="SSF53335">
    <property type="entry name" value="S-adenosyl-L-methionine-dependent methyltransferases"/>
    <property type="match status" value="1"/>
</dbReference>
<keyword evidence="2" id="KW-0489">Methyltransferase</keyword>
<name>A0A1N5T796_9ARCH</name>
<dbReference type="Pfam" id="PF13847">
    <property type="entry name" value="Methyltransf_31"/>
    <property type="match status" value="1"/>
</dbReference>
<evidence type="ECO:0000313" key="2">
    <source>
        <dbReference type="EMBL" id="SIM44184.1"/>
    </source>
</evidence>
<reference evidence="2 3" key="1">
    <citation type="submission" date="2016-04" db="EMBL/GenBank/DDBJ databases">
        <authorList>
            <person name="Evans L.H."/>
            <person name="Alamgir A."/>
            <person name="Owens N."/>
            <person name="Weber N.D."/>
            <person name="Virtaneva K."/>
            <person name="Barbian K."/>
            <person name="Babar A."/>
            <person name="Rosenke K."/>
        </authorList>
    </citation>
    <scope>NUCLEOTIDE SEQUENCE [LARGE SCALE GENOMIC DNA]</scope>
    <source>
        <strain evidence="3">S5(T) (JCM 30642 \VKM B-2941)</strain>
    </source>
</reference>
<evidence type="ECO:0000259" key="1">
    <source>
        <dbReference type="Pfam" id="PF13847"/>
    </source>
</evidence>
<dbReference type="GO" id="GO:0032259">
    <property type="term" value="P:methylation"/>
    <property type="evidence" value="ECO:0007669"/>
    <property type="project" value="UniProtKB-KW"/>
</dbReference>
<protein>
    <submittedName>
        <fullName evidence="2">SAM-dependent methyltransferase</fullName>
    </submittedName>
</protein>
<sequence>MDHHHHGHEFDYDRMAEMREKTIDVQSVIDFMHIKQGERIADVGSGDGYYSMLLAPKCSKVYSIDISKNGIERENKKIKEKKILNVETILEDMCKMEKIPEVDRVFFSTSFHDFPCMDEIIQKFSQKNKPVFTLLEFKKDSTLGPPSEIKLSPEELNAIFSRNNYVRSDIKFFDHHYIANYSFHKSTN</sequence>
<dbReference type="Gene3D" id="3.40.50.150">
    <property type="entry name" value="Vaccinia Virus protein VP39"/>
    <property type="match status" value="1"/>
</dbReference>
<gene>
    <name evidence="2" type="ORF">CSP5_0484</name>
</gene>